<name>A0A834WC72_9FABA</name>
<sequence>MGSEIAEPTYPKVTCVGKIKPRHTQYATGFLIYKDSRKESRCI</sequence>
<dbReference type="Proteomes" id="UP000634136">
    <property type="component" value="Unassembled WGS sequence"/>
</dbReference>
<reference evidence="1" key="1">
    <citation type="submission" date="2020-09" db="EMBL/GenBank/DDBJ databases">
        <title>Genome-Enabled Discovery of Anthraquinone Biosynthesis in Senna tora.</title>
        <authorList>
            <person name="Kang S.-H."/>
            <person name="Pandey R.P."/>
            <person name="Lee C.-M."/>
            <person name="Sim J.-S."/>
            <person name="Jeong J.-T."/>
            <person name="Choi B.-S."/>
            <person name="Jung M."/>
            <person name="Ginzburg D."/>
            <person name="Zhao K."/>
            <person name="Won S.Y."/>
            <person name="Oh T.-J."/>
            <person name="Yu Y."/>
            <person name="Kim N.-H."/>
            <person name="Lee O.R."/>
            <person name="Lee T.-H."/>
            <person name="Bashyal P."/>
            <person name="Kim T.-S."/>
            <person name="Lee W.-H."/>
            <person name="Kawkins C."/>
            <person name="Kim C.-K."/>
            <person name="Kim J.S."/>
            <person name="Ahn B.O."/>
            <person name="Rhee S.Y."/>
            <person name="Sohng J.K."/>
        </authorList>
    </citation>
    <scope>NUCLEOTIDE SEQUENCE</scope>
    <source>
        <tissue evidence="1">Leaf</tissue>
    </source>
</reference>
<proteinExistence type="predicted"/>
<comment type="caution">
    <text evidence="1">The sequence shown here is derived from an EMBL/GenBank/DDBJ whole genome shotgun (WGS) entry which is preliminary data.</text>
</comment>
<organism evidence="1 2">
    <name type="scientific">Senna tora</name>
    <dbReference type="NCBI Taxonomy" id="362788"/>
    <lineage>
        <taxon>Eukaryota</taxon>
        <taxon>Viridiplantae</taxon>
        <taxon>Streptophyta</taxon>
        <taxon>Embryophyta</taxon>
        <taxon>Tracheophyta</taxon>
        <taxon>Spermatophyta</taxon>
        <taxon>Magnoliopsida</taxon>
        <taxon>eudicotyledons</taxon>
        <taxon>Gunneridae</taxon>
        <taxon>Pentapetalae</taxon>
        <taxon>rosids</taxon>
        <taxon>fabids</taxon>
        <taxon>Fabales</taxon>
        <taxon>Fabaceae</taxon>
        <taxon>Caesalpinioideae</taxon>
        <taxon>Cassia clade</taxon>
        <taxon>Senna</taxon>
    </lineage>
</organism>
<protein>
    <submittedName>
        <fullName evidence="1">Uncharacterized protein</fullName>
    </submittedName>
</protein>
<dbReference type="EMBL" id="JAAIUW010000010">
    <property type="protein sequence ID" value="KAF7811834.1"/>
    <property type="molecule type" value="Genomic_DNA"/>
</dbReference>
<evidence type="ECO:0000313" key="2">
    <source>
        <dbReference type="Proteomes" id="UP000634136"/>
    </source>
</evidence>
<accession>A0A834WC72</accession>
<keyword evidence="2" id="KW-1185">Reference proteome</keyword>
<evidence type="ECO:0000313" key="1">
    <source>
        <dbReference type="EMBL" id="KAF7811834.1"/>
    </source>
</evidence>
<gene>
    <name evidence="1" type="ORF">G2W53_032810</name>
</gene>
<dbReference type="AlphaFoldDB" id="A0A834WC72"/>